<dbReference type="Gene3D" id="3.40.50.300">
    <property type="entry name" value="P-loop containing nucleotide triphosphate hydrolases"/>
    <property type="match status" value="1"/>
</dbReference>
<dbReference type="GO" id="GO:0016020">
    <property type="term" value="C:membrane"/>
    <property type="evidence" value="ECO:0007669"/>
    <property type="project" value="InterPro"/>
</dbReference>
<organism evidence="1 2">
    <name type="scientific">Octadecabacter antarcticus 307</name>
    <dbReference type="NCBI Taxonomy" id="391626"/>
    <lineage>
        <taxon>Bacteria</taxon>
        <taxon>Pseudomonadati</taxon>
        <taxon>Pseudomonadota</taxon>
        <taxon>Alphaproteobacteria</taxon>
        <taxon>Rhodobacterales</taxon>
        <taxon>Roseobacteraceae</taxon>
        <taxon>Octadecabacter</taxon>
    </lineage>
</organism>
<dbReference type="Pfam" id="PF03567">
    <property type="entry name" value="Sulfotransfer_2"/>
    <property type="match status" value="1"/>
</dbReference>
<proteinExistence type="predicted"/>
<name>M9RHZ0_9RHOB</name>
<evidence type="ECO:0008006" key="3">
    <source>
        <dbReference type="Google" id="ProtNLM"/>
    </source>
</evidence>
<dbReference type="eggNOG" id="COG4424">
    <property type="taxonomic scope" value="Bacteria"/>
</dbReference>
<dbReference type="GO" id="GO:0008146">
    <property type="term" value="F:sulfotransferase activity"/>
    <property type="evidence" value="ECO:0007669"/>
    <property type="project" value="InterPro"/>
</dbReference>
<keyword evidence="2" id="KW-1185">Reference proteome</keyword>
<dbReference type="KEGG" id="oat:OAN307_c46470"/>
<protein>
    <recommendedName>
        <fullName evidence="3">Nodulation protein NodH</fullName>
    </recommendedName>
</protein>
<dbReference type="Proteomes" id="UP000005307">
    <property type="component" value="Chromosome"/>
</dbReference>
<evidence type="ECO:0000313" key="2">
    <source>
        <dbReference type="Proteomes" id="UP000005307"/>
    </source>
</evidence>
<dbReference type="HOGENOM" id="CLU_594316_0_0_5"/>
<accession>M9RHZ0</accession>
<evidence type="ECO:0000313" key="1">
    <source>
        <dbReference type="EMBL" id="AGI69996.1"/>
    </source>
</evidence>
<reference evidence="1 2" key="1">
    <citation type="journal article" date="2013" name="PLoS ONE">
        <title>Poles Apart: Arctic and Antarctic Octadecabacter strains Share High Genome Plasticity and a New Type of Xanthorhodopsin.</title>
        <authorList>
            <person name="Vollmers J."/>
            <person name="Voget S."/>
            <person name="Dietrich S."/>
            <person name="Gollnow K."/>
            <person name="Smits M."/>
            <person name="Meyer K."/>
            <person name="Brinkhoff T."/>
            <person name="Simon M."/>
            <person name="Daniel R."/>
        </authorList>
    </citation>
    <scope>NUCLEOTIDE SEQUENCE [LARGE SCALE GENOMIC DNA]</scope>
    <source>
        <strain evidence="1 2">307</strain>
    </source>
</reference>
<dbReference type="SUPFAM" id="SSF52540">
    <property type="entry name" value="P-loop containing nucleoside triphosphate hydrolases"/>
    <property type="match status" value="1"/>
</dbReference>
<sequence length="473" mass="53350">MGGFDYFVVFAEMRTGSNFLETNINAFDGLACHGEAYNPRFVGYPNRTEMLGVTLEDRDADPHDLLEKVKAADGLNGFRYFNNHDPRVFDSVMADRRCAKIILTRNPVESYVSWKIAKATGQWKLTDVKRLREDTVTFNADEFRQHIAKLQAFQVRLLNTLQKAGQTAFYVDYEDLQDVDVMNGLAGFIGVDERLDTLNKSLKKQNPSALSDKVENFGEMEASLAQLDRFNLNRTPNFEPRRGPAVPGYTAAASSPLLYLPIKSGPVAAVTAWLAGLDDAQPDELLTQFTQKSLRQWKRQLPGHRCFTVVRHPVARAHAVYCDKILSTGEGSFIEIRNVLRNQFKLLIPVKYPDSAYTPIEHRTAFLAFLKFVKSNIASQTTIRVDAHWASQSRALQGFAEFASPDLILREDRLEQDLSIVAAQIGKTTMPQIADVTDPHALLLKEIYDDEIEAAVHEVYQRDYIAFGFGPYV</sequence>
<dbReference type="EMBL" id="CP003740">
    <property type="protein sequence ID" value="AGI69996.1"/>
    <property type="molecule type" value="Genomic_DNA"/>
</dbReference>
<dbReference type="OrthoDB" id="7802556at2"/>
<gene>
    <name evidence="1" type="ORF">OAN307_c46470</name>
</gene>
<dbReference type="AlphaFoldDB" id="M9RHZ0"/>
<dbReference type="RefSeq" id="WP_015501881.1">
    <property type="nucleotide sequence ID" value="NC_020911.1"/>
</dbReference>
<dbReference type="STRING" id="391626.OAN307_c46470"/>
<dbReference type="InterPro" id="IPR027417">
    <property type="entry name" value="P-loop_NTPase"/>
</dbReference>
<dbReference type="InterPro" id="IPR005331">
    <property type="entry name" value="Sulfotransferase"/>
</dbReference>